<proteinExistence type="predicted"/>
<organism evidence="2 3">
    <name type="scientific">Phytophthora fragariaefolia</name>
    <dbReference type="NCBI Taxonomy" id="1490495"/>
    <lineage>
        <taxon>Eukaryota</taxon>
        <taxon>Sar</taxon>
        <taxon>Stramenopiles</taxon>
        <taxon>Oomycota</taxon>
        <taxon>Peronosporomycetes</taxon>
        <taxon>Peronosporales</taxon>
        <taxon>Peronosporaceae</taxon>
        <taxon>Phytophthora</taxon>
    </lineage>
</organism>
<gene>
    <name evidence="2" type="ORF">Pfra01_001624800</name>
</gene>
<dbReference type="Proteomes" id="UP001165121">
    <property type="component" value="Unassembled WGS sequence"/>
</dbReference>
<comment type="caution">
    <text evidence="2">The sequence shown here is derived from an EMBL/GenBank/DDBJ whole genome shotgun (WGS) entry which is preliminary data.</text>
</comment>
<keyword evidence="3" id="KW-1185">Reference proteome</keyword>
<feature type="compositionally biased region" description="Basic and acidic residues" evidence="1">
    <location>
        <begin position="101"/>
        <end position="127"/>
    </location>
</feature>
<dbReference type="EMBL" id="BSXT01001815">
    <property type="protein sequence ID" value="GMF45416.1"/>
    <property type="molecule type" value="Genomic_DNA"/>
</dbReference>
<reference evidence="2" key="1">
    <citation type="submission" date="2023-04" db="EMBL/GenBank/DDBJ databases">
        <title>Phytophthora fragariaefolia NBRC 109709.</title>
        <authorList>
            <person name="Ichikawa N."/>
            <person name="Sato H."/>
            <person name="Tonouchi N."/>
        </authorList>
    </citation>
    <scope>NUCLEOTIDE SEQUENCE</scope>
    <source>
        <strain evidence="2">NBRC 109709</strain>
    </source>
</reference>
<dbReference type="AlphaFoldDB" id="A0A9W6XTL4"/>
<accession>A0A9W6XTL4</accession>
<name>A0A9W6XTL4_9STRA</name>
<evidence type="ECO:0000313" key="2">
    <source>
        <dbReference type="EMBL" id="GMF45416.1"/>
    </source>
</evidence>
<feature type="region of interest" description="Disordered" evidence="1">
    <location>
        <begin position="169"/>
        <end position="200"/>
    </location>
</feature>
<evidence type="ECO:0000256" key="1">
    <source>
        <dbReference type="SAM" id="MobiDB-lite"/>
    </source>
</evidence>
<feature type="region of interest" description="Disordered" evidence="1">
    <location>
        <begin position="56"/>
        <end position="136"/>
    </location>
</feature>
<sequence length="200" mass="21334">MYRIAVCIGQGSSYEFGARAGDALLVPGTLLLSDELLEQVAKDIALDLHEEAVADGDAEAAPEEEQQMKLADDQGGAGGAGANDQDEARVGNSTNVGGTSAERESTIADSAVGEHGREGDAASHGRNDCVGNDSTRRRRQFEVERVGHRPNESSKLWINQQDYERLWGAGRMRSSTDGSTDADELSTIIQPDAEDEADPM</sequence>
<protein>
    <submittedName>
        <fullName evidence="2">Unnamed protein product</fullName>
    </submittedName>
</protein>
<evidence type="ECO:0000313" key="3">
    <source>
        <dbReference type="Proteomes" id="UP001165121"/>
    </source>
</evidence>
<feature type="compositionally biased region" description="Acidic residues" evidence="1">
    <location>
        <begin position="56"/>
        <end position="65"/>
    </location>
</feature>